<keyword evidence="3" id="KW-1185">Reference proteome</keyword>
<dbReference type="RefSeq" id="XP_062794812.1">
    <property type="nucleotide sequence ID" value="XM_062938761.1"/>
</dbReference>
<organism evidence="2 3">
    <name type="scientific">Kwoniella shivajii</name>
    <dbReference type="NCBI Taxonomy" id="564305"/>
    <lineage>
        <taxon>Eukaryota</taxon>
        <taxon>Fungi</taxon>
        <taxon>Dikarya</taxon>
        <taxon>Basidiomycota</taxon>
        <taxon>Agaricomycotina</taxon>
        <taxon>Tremellomycetes</taxon>
        <taxon>Tremellales</taxon>
        <taxon>Cryptococcaceae</taxon>
        <taxon>Kwoniella</taxon>
    </lineage>
</organism>
<accession>A0ABZ1D7N5</accession>
<name>A0ABZ1D7N5_9TREE</name>
<dbReference type="Gene3D" id="1.25.10.10">
    <property type="entry name" value="Leucine-rich Repeat Variant"/>
    <property type="match status" value="2"/>
</dbReference>
<evidence type="ECO:0000313" key="2">
    <source>
        <dbReference type="EMBL" id="WRT70073.1"/>
    </source>
</evidence>
<reference evidence="2 3" key="1">
    <citation type="submission" date="2024-01" db="EMBL/GenBank/DDBJ databases">
        <title>Comparative genomics of Cryptococcus and Kwoniella reveals pathogenesis evolution and contrasting modes of karyotype evolution via chromosome fusion or intercentromeric recombination.</title>
        <authorList>
            <person name="Coelho M.A."/>
            <person name="David-Palma M."/>
            <person name="Shea T."/>
            <person name="Bowers K."/>
            <person name="McGinley-Smith S."/>
            <person name="Mohammad A.W."/>
            <person name="Gnirke A."/>
            <person name="Yurkov A.M."/>
            <person name="Nowrousian M."/>
            <person name="Sun S."/>
            <person name="Cuomo C.A."/>
            <person name="Heitman J."/>
        </authorList>
    </citation>
    <scope>NUCLEOTIDE SEQUENCE [LARGE SCALE GENOMIC DNA]</scope>
    <source>
        <strain evidence="2">CBS 11374</strain>
    </source>
</reference>
<evidence type="ECO:0008006" key="4">
    <source>
        <dbReference type="Google" id="ProtNLM"/>
    </source>
</evidence>
<gene>
    <name evidence="2" type="ORF">IL334_007067</name>
</gene>
<proteinExistence type="predicted"/>
<dbReference type="InterPro" id="IPR011989">
    <property type="entry name" value="ARM-like"/>
</dbReference>
<dbReference type="Proteomes" id="UP001329825">
    <property type="component" value="Chromosome 10"/>
</dbReference>
<dbReference type="GeneID" id="87959197"/>
<evidence type="ECO:0000313" key="3">
    <source>
        <dbReference type="Proteomes" id="UP001329825"/>
    </source>
</evidence>
<dbReference type="EMBL" id="CP141890">
    <property type="protein sequence ID" value="WRT70073.1"/>
    <property type="molecule type" value="Genomic_DNA"/>
</dbReference>
<dbReference type="PANTHER" id="PTHR10957">
    <property type="entry name" value="RAP1 GTPASE-GDP DISSOCIATION STIMULATOR 1"/>
    <property type="match status" value="1"/>
</dbReference>
<protein>
    <recommendedName>
        <fullName evidence="4">ARM repeat-containing protein</fullName>
    </recommendedName>
</protein>
<sequence length="594" mass="65001">MTTTQTTLAGDVAKALSNDPTQGAFKLVQDLKLSLDRDGSDLSSTITVLDKLAVTLRDVNAITKPSDEVLRQAARVVANLVIDCDENRQIIVDFEYLSVICGIPALAQSPTDAYAPAIIAIVASLHNLSVEKHGEWYAVERANELDSVVSYLRQDLYLRTIIHITKQWTEDFYSPSPHDETSTIVRWSWSILSILLEKPPPSINNTIFDALLTPFSSSSDDYDTHLHILTSACASIEACLTPETPLRQQVLPYLTLLTEFVEKADIPEDQEDTNEIEDQEGEEGEGEEEGEEADDGADYDKTLGSAKAAIVRTLVSLSSDIPPSSSFWQRIRIWLERKDRPDLLNCALLSFGNSIIDGKFSFGKILAYSSDSSAKSLLNGETSLLPNILPLLDPSTQATTQHSVIGLIKNLSIPTENKAVLGEAGVIERLAGMNIWSQERDLLGSVQGGAAGILKNLCRNNAENSHRFLLQPLDPLLDLIKRADDPPLRFECTRIFVNVIKSLASAKQPLSSSTISNSRVIESIVKMLVEGSRYPILQSEAVIALTLLATFGSSETKSQVNSTLSGPGLDIVRGMSQDGRKEIRENANTLLNVI</sequence>
<dbReference type="SUPFAM" id="SSF48371">
    <property type="entry name" value="ARM repeat"/>
    <property type="match status" value="1"/>
</dbReference>
<dbReference type="InterPro" id="IPR016024">
    <property type="entry name" value="ARM-type_fold"/>
</dbReference>
<feature type="region of interest" description="Disordered" evidence="1">
    <location>
        <begin position="264"/>
        <end position="299"/>
    </location>
</feature>
<dbReference type="InterPro" id="IPR040144">
    <property type="entry name" value="RAP1GDS1"/>
</dbReference>
<feature type="compositionally biased region" description="Acidic residues" evidence="1">
    <location>
        <begin position="267"/>
        <end position="297"/>
    </location>
</feature>
<evidence type="ECO:0000256" key="1">
    <source>
        <dbReference type="SAM" id="MobiDB-lite"/>
    </source>
</evidence>